<evidence type="ECO:0000259" key="1">
    <source>
        <dbReference type="PROSITE" id="PS51186"/>
    </source>
</evidence>
<accession>A0A7X1NXJ0</accession>
<proteinExistence type="predicted"/>
<sequence>MLTELPTLTPEAGSLLARAMFPDPERIALTLETYRTDPQRRVFVWAEGGQVLSAAGVHNRDTETEVLHLATRPGEEKRGYARALLHALADHLNAARLVAETDDGAVGFYRRTGFEVTPAPPRGGRARYRVTLRRG</sequence>
<dbReference type="PROSITE" id="PS51186">
    <property type="entry name" value="GNAT"/>
    <property type="match status" value="1"/>
</dbReference>
<dbReference type="EMBL" id="WBSL01000005">
    <property type="protein sequence ID" value="MPY67324.1"/>
    <property type="molecule type" value="Genomic_DNA"/>
</dbReference>
<dbReference type="Gene3D" id="3.40.630.30">
    <property type="match status" value="1"/>
</dbReference>
<dbReference type="InterPro" id="IPR000182">
    <property type="entry name" value="GNAT_dom"/>
</dbReference>
<keyword evidence="3" id="KW-1185">Reference proteome</keyword>
<evidence type="ECO:0000313" key="3">
    <source>
        <dbReference type="Proteomes" id="UP000484842"/>
    </source>
</evidence>
<dbReference type="InterPro" id="IPR016181">
    <property type="entry name" value="Acyl_CoA_acyltransferase"/>
</dbReference>
<dbReference type="RefSeq" id="WP_152871658.1">
    <property type="nucleotide sequence ID" value="NZ_WBSL01000005.1"/>
</dbReference>
<gene>
    <name evidence="2" type="ORF">F8S09_11575</name>
</gene>
<dbReference type="AlphaFoldDB" id="A0A7X1NXJ0"/>
<dbReference type="GO" id="GO:0016747">
    <property type="term" value="F:acyltransferase activity, transferring groups other than amino-acyl groups"/>
    <property type="evidence" value="ECO:0007669"/>
    <property type="project" value="InterPro"/>
</dbReference>
<dbReference type="Pfam" id="PF00583">
    <property type="entry name" value="Acetyltransf_1"/>
    <property type="match status" value="1"/>
</dbReference>
<evidence type="ECO:0000313" key="2">
    <source>
        <dbReference type="EMBL" id="MPY67324.1"/>
    </source>
</evidence>
<reference evidence="2 3" key="1">
    <citation type="submission" date="2019-10" db="EMBL/GenBank/DDBJ databases">
        <title>Deinococcus sp. isolated from soil.</title>
        <authorList>
            <person name="Li Y."/>
            <person name="Wang J."/>
        </authorList>
    </citation>
    <scope>NUCLEOTIDE SEQUENCE [LARGE SCALE GENOMIC DNA]</scope>
    <source>
        <strain evidence="2 3">SDU3-2</strain>
    </source>
</reference>
<feature type="domain" description="N-acetyltransferase" evidence="1">
    <location>
        <begin position="3"/>
        <end position="133"/>
    </location>
</feature>
<comment type="caution">
    <text evidence="2">The sequence shown here is derived from an EMBL/GenBank/DDBJ whole genome shotgun (WGS) entry which is preliminary data.</text>
</comment>
<name>A0A7X1NXJ0_9DEIO</name>
<dbReference type="SUPFAM" id="SSF55729">
    <property type="entry name" value="Acyl-CoA N-acyltransferases (Nat)"/>
    <property type="match status" value="1"/>
</dbReference>
<dbReference type="Proteomes" id="UP000484842">
    <property type="component" value="Unassembled WGS sequence"/>
</dbReference>
<organism evidence="2 3">
    <name type="scientific">Deinococcus terrestris</name>
    <dbReference type="NCBI Taxonomy" id="2651870"/>
    <lineage>
        <taxon>Bacteria</taxon>
        <taxon>Thermotogati</taxon>
        <taxon>Deinococcota</taxon>
        <taxon>Deinococci</taxon>
        <taxon>Deinococcales</taxon>
        <taxon>Deinococcaceae</taxon>
        <taxon>Deinococcus</taxon>
    </lineage>
</organism>
<keyword evidence="2" id="KW-0808">Transferase</keyword>
<protein>
    <submittedName>
        <fullName evidence="2">GNAT family N-acetyltransferase</fullName>
    </submittedName>
</protein>